<evidence type="ECO:0000313" key="3">
    <source>
        <dbReference type="Proteomes" id="UP000595296"/>
    </source>
</evidence>
<dbReference type="InterPro" id="IPR029060">
    <property type="entry name" value="PIN-like_dom_sf"/>
</dbReference>
<evidence type="ECO:0000259" key="1">
    <source>
        <dbReference type="Pfam" id="PF01850"/>
    </source>
</evidence>
<sequence length="127" mass="14000">MNNVIFDASTLLALIKNETVNLELEKFLGNIYMSSVNVSEVAGILLKSEMSLHECKNAIEPLINSVINFDQEQSFLAASIKKQTNHLGLSLGDRACITLGLTTGYPIYTADKAWANVQLNCKIILIR</sequence>
<dbReference type="Gene3D" id="3.40.50.1010">
    <property type="entry name" value="5'-nuclease"/>
    <property type="match status" value="1"/>
</dbReference>
<protein>
    <recommendedName>
        <fullName evidence="1">PIN domain-containing protein</fullName>
    </recommendedName>
</protein>
<proteinExistence type="predicted"/>
<reference evidence="2 3" key="1">
    <citation type="journal article" date="2021" name="Int. J. Syst. Evol. Microbiol.">
        <title>Characterization of a novel transitional group Rickettsia species (Rickettsia tillamookensis sp. nov.) from the western black-legged tick, Ixodes pacificus.</title>
        <authorList>
            <person name="Gauthier D.T."/>
            <person name="Karpathy S.E."/>
            <person name="Grizzard S.L."/>
            <person name="Batra D."/>
            <person name="Rowe L.A."/>
            <person name="Paddock C.D."/>
        </authorList>
    </citation>
    <scope>NUCLEOTIDE SEQUENCE [LARGE SCALE GENOMIC DNA]</scope>
    <source>
        <strain evidence="2 3">Tillamook 23</strain>
    </source>
</reference>
<dbReference type="CDD" id="cd18682">
    <property type="entry name" value="PIN_VapC-like"/>
    <property type="match status" value="1"/>
</dbReference>
<gene>
    <name evidence="2" type="ORF">H6P87_00827</name>
</gene>
<dbReference type="EMBL" id="CP060138">
    <property type="protein sequence ID" value="QQV75275.1"/>
    <property type="molecule type" value="Genomic_DNA"/>
</dbReference>
<dbReference type="InterPro" id="IPR002716">
    <property type="entry name" value="PIN_dom"/>
</dbReference>
<keyword evidence="3" id="KW-1185">Reference proteome</keyword>
<organism evidence="2 3">
    <name type="scientific">Rickettsia tillamookensis</name>
    <dbReference type="NCBI Taxonomy" id="2761623"/>
    <lineage>
        <taxon>Bacteria</taxon>
        <taxon>Pseudomonadati</taxon>
        <taxon>Pseudomonadota</taxon>
        <taxon>Alphaproteobacteria</taxon>
        <taxon>Rickettsiales</taxon>
        <taxon>Rickettsiaceae</taxon>
        <taxon>Rickettsieae</taxon>
        <taxon>Rickettsia</taxon>
        <taxon>spotted fever group</taxon>
    </lineage>
</organism>
<dbReference type="Proteomes" id="UP000595296">
    <property type="component" value="Chromosome"/>
</dbReference>
<accession>A0A9E6MHP0</accession>
<evidence type="ECO:0000313" key="2">
    <source>
        <dbReference type="EMBL" id="QQV75275.1"/>
    </source>
</evidence>
<dbReference type="RefSeq" id="WP_202068487.1">
    <property type="nucleotide sequence ID" value="NZ_CP060138.2"/>
</dbReference>
<name>A0A9E6MHP0_9RICK</name>
<dbReference type="SUPFAM" id="SSF88723">
    <property type="entry name" value="PIN domain-like"/>
    <property type="match status" value="1"/>
</dbReference>
<dbReference type="Pfam" id="PF01850">
    <property type="entry name" value="PIN"/>
    <property type="match status" value="1"/>
</dbReference>
<feature type="domain" description="PIN" evidence="1">
    <location>
        <begin position="4"/>
        <end position="117"/>
    </location>
</feature>